<dbReference type="GO" id="GO:1904680">
    <property type="term" value="F:peptide transmembrane transporter activity"/>
    <property type="evidence" value="ECO:0007669"/>
    <property type="project" value="TreeGrafter"/>
</dbReference>
<reference evidence="6 7" key="1">
    <citation type="submission" date="2016-09" db="EMBL/GenBank/DDBJ databases">
        <title>Rhizobium oryziradicis sp. nov., isolated from the root of rice.</title>
        <authorList>
            <person name="Zhao J."/>
            <person name="Zhang X."/>
        </authorList>
    </citation>
    <scope>NUCLEOTIDE SEQUENCE [LARGE SCALE GENOMIC DNA]</scope>
    <source>
        <strain evidence="6 7">14971</strain>
    </source>
</reference>
<dbReference type="Gene3D" id="3.40.190.10">
    <property type="entry name" value="Periplasmic binding protein-like II"/>
    <property type="match status" value="1"/>
</dbReference>
<comment type="caution">
    <text evidence="6">The sequence shown here is derived from an EMBL/GenBank/DDBJ whole genome shotgun (WGS) entry which is preliminary data.</text>
</comment>
<evidence type="ECO:0000313" key="5">
    <source>
        <dbReference type="EMBL" id="MBB4006880.1"/>
    </source>
</evidence>
<dbReference type="Pfam" id="PF00496">
    <property type="entry name" value="SBP_bac_5"/>
    <property type="match status" value="1"/>
</dbReference>
<dbReference type="AlphaFoldDB" id="A0A1Q9A5A8"/>
<evidence type="ECO:0000256" key="2">
    <source>
        <dbReference type="ARBA" id="ARBA00005695"/>
    </source>
</evidence>
<dbReference type="PANTHER" id="PTHR30290:SF62">
    <property type="entry name" value="OLIGOPEPTIDE ABC TRANSPORTER, PERIPLASMIC OLIGOPEPTIDE-BINDING PROTEIN"/>
    <property type="match status" value="1"/>
</dbReference>
<accession>A0A1Q9A5A8</accession>
<comment type="subcellular location">
    <subcellularLocation>
        <location evidence="1">Periplasm</location>
    </subcellularLocation>
</comment>
<proteinExistence type="inferred from homology"/>
<dbReference type="GO" id="GO:0015833">
    <property type="term" value="P:peptide transport"/>
    <property type="evidence" value="ECO:0007669"/>
    <property type="project" value="TreeGrafter"/>
</dbReference>
<name>A0A1Q9A5A8_9HYPH</name>
<dbReference type="InterPro" id="IPR000914">
    <property type="entry name" value="SBP_5_dom"/>
</dbReference>
<dbReference type="CDD" id="cd08500">
    <property type="entry name" value="PBP2_NikA_DppA_OppA_like_4"/>
    <property type="match status" value="1"/>
</dbReference>
<organism evidence="6 7">
    <name type="scientific">Allorhizobium taibaishanense</name>
    <dbReference type="NCBI Taxonomy" id="887144"/>
    <lineage>
        <taxon>Bacteria</taxon>
        <taxon>Pseudomonadati</taxon>
        <taxon>Pseudomonadota</taxon>
        <taxon>Alphaproteobacteria</taxon>
        <taxon>Hyphomicrobiales</taxon>
        <taxon>Rhizobiaceae</taxon>
        <taxon>Rhizobium/Agrobacterium group</taxon>
        <taxon>Allorhizobium</taxon>
    </lineage>
</organism>
<keyword evidence="3" id="KW-0732">Signal</keyword>
<dbReference type="Gene3D" id="3.10.105.10">
    <property type="entry name" value="Dipeptide-binding Protein, Domain 3"/>
    <property type="match status" value="1"/>
</dbReference>
<evidence type="ECO:0000313" key="6">
    <source>
        <dbReference type="EMBL" id="OLP49756.1"/>
    </source>
</evidence>
<feature type="chain" id="PRO_5044564331" evidence="3">
    <location>
        <begin position="34"/>
        <end position="648"/>
    </location>
</feature>
<dbReference type="EMBL" id="MKIN01000022">
    <property type="protein sequence ID" value="OLP49756.1"/>
    <property type="molecule type" value="Genomic_DNA"/>
</dbReference>
<dbReference type="EMBL" id="JACIED010000001">
    <property type="protein sequence ID" value="MBB4006880.1"/>
    <property type="molecule type" value="Genomic_DNA"/>
</dbReference>
<evidence type="ECO:0000259" key="4">
    <source>
        <dbReference type="Pfam" id="PF00496"/>
    </source>
</evidence>
<dbReference type="PANTHER" id="PTHR30290">
    <property type="entry name" value="PERIPLASMIC BINDING COMPONENT OF ABC TRANSPORTER"/>
    <property type="match status" value="1"/>
</dbReference>
<dbReference type="STRING" id="887144.BJF91_22465"/>
<keyword evidence="7" id="KW-1185">Reference proteome</keyword>
<dbReference type="Proteomes" id="UP000544107">
    <property type="component" value="Unassembled WGS sequence"/>
</dbReference>
<dbReference type="SUPFAM" id="SSF53850">
    <property type="entry name" value="Periplasmic binding protein-like II"/>
    <property type="match status" value="1"/>
</dbReference>
<feature type="domain" description="Solute-binding protein family 5" evidence="4">
    <location>
        <begin position="113"/>
        <end position="522"/>
    </location>
</feature>
<evidence type="ECO:0000256" key="1">
    <source>
        <dbReference type="ARBA" id="ARBA00004418"/>
    </source>
</evidence>
<evidence type="ECO:0000313" key="8">
    <source>
        <dbReference type="Proteomes" id="UP000544107"/>
    </source>
</evidence>
<reference evidence="5 8" key="2">
    <citation type="submission" date="2020-08" db="EMBL/GenBank/DDBJ databases">
        <title>Genomic Encyclopedia of Type Strains, Phase IV (KMG-IV): sequencing the most valuable type-strain genomes for metagenomic binning, comparative biology and taxonomic classification.</title>
        <authorList>
            <person name="Goeker M."/>
        </authorList>
    </citation>
    <scope>NUCLEOTIDE SEQUENCE [LARGE SCALE GENOMIC DNA]</scope>
    <source>
        <strain evidence="5 8">DSM 100021</strain>
    </source>
</reference>
<dbReference type="Proteomes" id="UP000185598">
    <property type="component" value="Unassembled WGS sequence"/>
</dbReference>
<dbReference type="InterPro" id="IPR039424">
    <property type="entry name" value="SBP_5"/>
</dbReference>
<sequence length="648" mass="73720">MSGSRVVRSLVTRRQALGLISATFLARPLAAIAAPGQVMEPEFLKAKVEAGQLPPMADRLPKVPRVIALSGPQRAPGRYGGTVRMLIGGQRDIRYMPINCYCRLVGYDLNFNFQPDLLERFEVVEERIFTFHLREGHRWSDGSPFTAEDFRYVWQDMFQDKKLYKGGSPIVFRVEGKEPVFEVLDPLTVRYTWDDPNPDFLAELAAPTATRLMMPAAYLKQFHRKYQTKEKLEDLIKQNGVQDWVTLHQKMSRTVRPENPDLPTLDGWIPRTAPPSGQFIFERNPFFHRVDENGLQLPYIDRVVMGVGSGDLIPAKTGTGESDLQFTNLDFADYTFLKNAEKRYPIKVDLWKRTQGSRVALMPNLNCKDLVWRQVLLDVRVRRALSLAINRDEINKAVFFGLAQPAANSILPESPLFKPEYRDAWANYDPDQANALLEAAGLPRPDRHGTRLLPDGREAVLIVETTGESSFDSDVLELITDHFRKIGFRLFVHVSHRELFRRRITNGETVMAIWQGLDNGVPTADMSPRELAPTSDDQLQWPLWGLHTLSGGGDGRAPEIPEARALLDLFQAWRRSDELEERTAIWHDMLKLYTSEVFTIGIVNGALQPVVRAKKLRNLPDEGLFGFAPTSQLGVYMPDTFWYDEDAQ</sequence>
<evidence type="ECO:0000256" key="3">
    <source>
        <dbReference type="SAM" id="SignalP"/>
    </source>
</evidence>
<protein>
    <submittedName>
        <fullName evidence="6">Peptide ABC transporter substrate-binding protein</fullName>
    </submittedName>
    <submittedName>
        <fullName evidence="5">Peptide/nickel transport system substrate-binding protein</fullName>
    </submittedName>
</protein>
<gene>
    <name evidence="6" type="ORF">BJF91_22465</name>
    <name evidence="5" type="ORF">GGQ71_001116</name>
</gene>
<feature type="signal peptide" evidence="3">
    <location>
        <begin position="1"/>
        <end position="33"/>
    </location>
</feature>
<comment type="similarity">
    <text evidence="2">Belongs to the bacterial solute-binding protein 5 family.</text>
</comment>
<evidence type="ECO:0000313" key="7">
    <source>
        <dbReference type="Proteomes" id="UP000185598"/>
    </source>
</evidence>